<evidence type="ECO:0000259" key="16">
    <source>
        <dbReference type="Pfam" id="PF17810"/>
    </source>
</evidence>
<comment type="cofactor">
    <cofactor evidence="2 12">
        <name>Mg(2+)</name>
        <dbReference type="ChEBI" id="CHEBI:18420"/>
    </cofactor>
</comment>
<keyword evidence="6 12" id="KW-0210">Decarboxylase</keyword>
<keyword evidence="7 12" id="KW-0460">Magnesium</keyword>
<dbReference type="PROSITE" id="PS00879">
    <property type="entry name" value="ODR_DC_2_2"/>
    <property type="match status" value="1"/>
</dbReference>
<evidence type="ECO:0000256" key="6">
    <source>
        <dbReference type="ARBA" id="ARBA00022793"/>
    </source>
</evidence>
<keyword evidence="10 12" id="KW-0620">Polyamine biosynthesis</keyword>
<feature type="modified residue" description="N6-(pyridoxal phosphate)lysine" evidence="12 13">
    <location>
        <position position="101"/>
    </location>
</feature>
<proteinExistence type="inferred from homology"/>
<dbReference type="PROSITE" id="PS00878">
    <property type="entry name" value="ODR_DC_2_1"/>
    <property type="match status" value="1"/>
</dbReference>
<dbReference type="InterPro" id="IPR002985">
    <property type="entry name" value="Arg_decrbxlase"/>
</dbReference>
<keyword evidence="11 12" id="KW-0456">Lyase</keyword>
<evidence type="ECO:0000313" key="19">
    <source>
        <dbReference type="Proteomes" id="UP000028922"/>
    </source>
</evidence>
<dbReference type="Gene3D" id="1.10.287.3440">
    <property type="match status" value="1"/>
</dbReference>
<dbReference type="STRING" id="1527444.ucyna2_01018"/>
<dbReference type="PANTHER" id="PTHR43295:SF9">
    <property type="entry name" value="BIOSYNTHETIC ARGININE DECARBOXYLASE"/>
    <property type="match status" value="1"/>
</dbReference>
<organism evidence="18 19">
    <name type="scientific">Candidatus Atelocyanobacterium thalassa isolate SIO64986</name>
    <dbReference type="NCBI Taxonomy" id="1527444"/>
    <lineage>
        <taxon>Bacteria</taxon>
        <taxon>Bacillati</taxon>
        <taxon>Cyanobacteriota</taxon>
        <taxon>Cyanophyceae</taxon>
        <taxon>Oscillatoriophycideae</taxon>
        <taxon>Chroococcales</taxon>
        <taxon>Aphanothecaceae</taxon>
        <taxon>Candidatus Atelocyanobacterium</taxon>
        <taxon>Candidatus Atelocyanobacterium thalassae</taxon>
    </lineage>
</organism>
<accession>A0A086CG81</accession>
<comment type="function">
    <text evidence="3 12">Catalyzes the biosynthesis of agmatine from arginine.</text>
</comment>
<dbReference type="PANTHER" id="PTHR43295">
    <property type="entry name" value="ARGININE DECARBOXYLASE"/>
    <property type="match status" value="1"/>
</dbReference>
<evidence type="ECO:0000256" key="2">
    <source>
        <dbReference type="ARBA" id="ARBA00001946"/>
    </source>
</evidence>
<feature type="domain" description="Arginine decarboxylase C-terminal helical" evidence="17">
    <location>
        <begin position="576"/>
        <end position="629"/>
    </location>
</feature>
<gene>
    <name evidence="12" type="primary">speA</name>
    <name evidence="18" type="ORF">ucyna2_01018</name>
</gene>
<evidence type="ECO:0000256" key="11">
    <source>
        <dbReference type="ARBA" id="ARBA00023239"/>
    </source>
</evidence>
<dbReference type="SUPFAM" id="SSF51419">
    <property type="entry name" value="PLP-binding barrel"/>
    <property type="match status" value="1"/>
</dbReference>
<feature type="domain" description="Arginine decarboxylase helical bundle" evidence="16">
    <location>
        <begin position="370"/>
        <end position="448"/>
    </location>
</feature>
<evidence type="ECO:0000256" key="14">
    <source>
        <dbReference type="PIRSR" id="PIRSR600183-50"/>
    </source>
</evidence>
<comment type="catalytic activity">
    <reaction evidence="12">
        <text>L-arginine + H(+) = agmatine + CO2</text>
        <dbReference type="Rhea" id="RHEA:17641"/>
        <dbReference type="ChEBI" id="CHEBI:15378"/>
        <dbReference type="ChEBI" id="CHEBI:16526"/>
        <dbReference type="ChEBI" id="CHEBI:32682"/>
        <dbReference type="ChEBI" id="CHEBI:58145"/>
        <dbReference type="EC" id="4.1.1.19"/>
    </reaction>
</comment>
<dbReference type="InterPro" id="IPR009006">
    <property type="entry name" value="Ala_racemase/Decarboxylase_C"/>
</dbReference>
<dbReference type="Proteomes" id="UP000028922">
    <property type="component" value="Unassembled WGS sequence"/>
</dbReference>
<feature type="domain" description="Orn/DAP/Arg decarboxylase 2 N-terminal" evidence="15">
    <location>
        <begin position="86"/>
        <end position="342"/>
    </location>
</feature>
<evidence type="ECO:0000313" key="18">
    <source>
        <dbReference type="EMBL" id="KFF41195.1"/>
    </source>
</evidence>
<dbReference type="Gene3D" id="2.40.37.10">
    <property type="entry name" value="Lyase, Ornithine Decarboxylase, Chain A, domain 1"/>
    <property type="match status" value="1"/>
</dbReference>
<dbReference type="InterPro" id="IPR022644">
    <property type="entry name" value="De-COase2_N"/>
</dbReference>
<dbReference type="CDD" id="cd06830">
    <property type="entry name" value="PLPDE_III_ADC"/>
    <property type="match status" value="1"/>
</dbReference>
<dbReference type="PATRIC" id="fig|1527444.3.peg.969"/>
<dbReference type="EMBL" id="JPSP01000012">
    <property type="protein sequence ID" value="KFF41195.1"/>
    <property type="molecule type" value="Genomic_DNA"/>
</dbReference>
<dbReference type="InterPro" id="IPR022653">
    <property type="entry name" value="De-COase2_pyr-phos_BS"/>
</dbReference>
<dbReference type="Pfam" id="PF02784">
    <property type="entry name" value="Orn_Arg_deC_N"/>
    <property type="match status" value="1"/>
</dbReference>
<dbReference type="Gene3D" id="3.20.20.10">
    <property type="entry name" value="Alanine racemase"/>
    <property type="match status" value="1"/>
</dbReference>
<dbReference type="Pfam" id="PF17944">
    <property type="entry name" value="Arg_decarbox_C"/>
    <property type="match status" value="1"/>
</dbReference>
<dbReference type="NCBIfam" id="NF003763">
    <property type="entry name" value="PRK05354.1"/>
    <property type="match status" value="1"/>
</dbReference>
<evidence type="ECO:0000259" key="17">
    <source>
        <dbReference type="Pfam" id="PF17944"/>
    </source>
</evidence>
<sequence>MKSNWSIHDSEELYGLKRWGKPYFNINNVGHIVVSPQNSKDKALNLFKLVQNLEKRNFNLPLLVHFPDIIEDRIEQLNHCFSKAMARYNYDGSYQGVFPIKVNQQRHIVESVVNYGYKYKYGLEVGSKPELLIALAQLKNSNSLLICNGYKDKKYVETAVIAYHLGYNILIVIEQLSEIYLVADVVLEHGIKPNLGIRAKLSAKGDSRWANSAGDRAKFGLSVTEIIRALDQLSKSGMLTKLKLLHFHIGSQISAIATIKDALSEASQIYINLCKLGAPMEYFDVGGGLGIDYDGSNTNFPASKNYSMQNYANDVVAAIKTACDSQSIKVPIIVSESGRSVASHQSILIVNVLGVDKIEEFNNTTEIDNCHTLVQEILEIYISINETNFQEAYHDVLQLKREIESLFSFGYLSLYERGKAEELFWKCCRKIKTILQKVDLEVDELDNLHQLLLSTYYCNFSVFQSLPDNWSIDQLFPIMPIHRLTEKPTELGTLADLTCDSDGKVSRFIGYQNVKPHLELHSWEKNEPYYLGFFLSGAYQEILGSLHNLFGDTNAVHIKLDNDGYHIESIIKGDSVAEVLKYLEYNSRDMIKSMHKKTQNAFKNRQITFKESQLFLKYYKDALYNYTYLK</sequence>
<dbReference type="InterPro" id="IPR040634">
    <property type="entry name" value="Arg_decarb_HB"/>
</dbReference>
<comment type="cofactor">
    <cofactor evidence="1 12 13">
        <name>pyridoxal 5'-phosphate</name>
        <dbReference type="ChEBI" id="CHEBI:597326"/>
    </cofactor>
</comment>
<protein>
    <recommendedName>
        <fullName evidence="12">Biosynthetic arginine decarboxylase</fullName>
        <shortName evidence="12">ADC</shortName>
        <ecNumber evidence="12">4.1.1.19</ecNumber>
    </recommendedName>
</protein>
<dbReference type="AlphaFoldDB" id="A0A086CG81"/>
<dbReference type="GO" id="GO:0008792">
    <property type="term" value="F:arginine decarboxylase activity"/>
    <property type="evidence" value="ECO:0007669"/>
    <property type="project" value="UniProtKB-UniRule"/>
</dbReference>
<evidence type="ECO:0000256" key="7">
    <source>
        <dbReference type="ARBA" id="ARBA00022842"/>
    </source>
</evidence>
<dbReference type="PRINTS" id="PR01179">
    <property type="entry name" value="ODADCRBXLASE"/>
</dbReference>
<evidence type="ECO:0000256" key="4">
    <source>
        <dbReference type="ARBA" id="ARBA00008357"/>
    </source>
</evidence>
<dbReference type="InterPro" id="IPR000183">
    <property type="entry name" value="Orn/DAP/Arg_de-COase"/>
</dbReference>
<evidence type="ECO:0000256" key="3">
    <source>
        <dbReference type="ARBA" id="ARBA00002257"/>
    </source>
</evidence>
<evidence type="ECO:0000256" key="9">
    <source>
        <dbReference type="ARBA" id="ARBA00023066"/>
    </source>
</evidence>
<dbReference type="UniPathway" id="UPA00186">
    <property type="reaction ID" value="UER00284"/>
</dbReference>
<comment type="caution">
    <text evidence="18">The sequence shown here is derived from an EMBL/GenBank/DDBJ whole genome shotgun (WGS) entry which is preliminary data.</text>
</comment>
<dbReference type="EC" id="4.1.1.19" evidence="12"/>
<evidence type="ECO:0000256" key="13">
    <source>
        <dbReference type="PIRSR" id="PIRSR001336-50"/>
    </source>
</evidence>
<dbReference type="eggNOG" id="COG1166">
    <property type="taxonomic scope" value="Bacteria"/>
</dbReference>
<dbReference type="GO" id="GO:0046872">
    <property type="term" value="F:metal ion binding"/>
    <property type="evidence" value="ECO:0007669"/>
    <property type="project" value="UniProtKB-KW"/>
</dbReference>
<dbReference type="InterPro" id="IPR022657">
    <property type="entry name" value="De-COase2_CS"/>
</dbReference>
<comment type="similarity">
    <text evidence="4 12">Belongs to the Orn/Lys/Arg decarboxylase class-II family. SpeA subfamily.</text>
</comment>
<keyword evidence="5 12" id="KW-0479">Metal-binding</keyword>
<dbReference type="PRINTS" id="PR01180">
    <property type="entry name" value="ARGDCRBXLASE"/>
</dbReference>
<dbReference type="Pfam" id="PF17810">
    <property type="entry name" value="Arg_decarb_HB"/>
    <property type="match status" value="1"/>
</dbReference>
<dbReference type="Gene3D" id="1.20.58.930">
    <property type="match status" value="1"/>
</dbReference>
<feature type="active site" description="Proton donor" evidence="14">
    <location>
        <position position="499"/>
    </location>
</feature>
<dbReference type="InterPro" id="IPR041128">
    <property type="entry name" value="Arg_decarbox_C"/>
</dbReference>
<evidence type="ECO:0000256" key="1">
    <source>
        <dbReference type="ARBA" id="ARBA00001933"/>
    </source>
</evidence>
<dbReference type="SUPFAM" id="SSF50621">
    <property type="entry name" value="Alanine racemase C-terminal domain-like"/>
    <property type="match status" value="1"/>
</dbReference>
<evidence type="ECO:0000256" key="8">
    <source>
        <dbReference type="ARBA" id="ARBA00022898"/>
    </source>
</evidence>
<reference evidence="18 19" key="1">
    <citation type="submission" date="2014-08" db="EMBL/GenBank/DDBJ databases">
        <title>Comparative genomics reveals surprising divergence of two closely related strains of uncultivated UCYN-A cyanobacteria.</title>
        <authorList>
            <person name="Bombar D."/>
            <person name="Heller P."/>
            <person name="Sanchez-Baracaldo P."/>
            <person name="Carter B.J."/>
            <person name="Zert J.P."/>
        </authorList>
    </citation>
    <scope>NUCLEOTIDE SEQUENCE [LARGE SCALE GENOMIC DNA]</scope>
</reference>
<evidence type="ECO:0000256" key="5">
    <source>
        <dbReference type="ARBA" id="ARBA00022723"/>
    </source>
</evidence>
<dbReference type="GO" id="GO:0006527">
    <property type="term" value="P:L-arginine catabolic process"/>
    <property type="evidence" value="ECO:0007669"/>
    <property type="project" value="InterPro"/>
</dbReference>
<name>A0A086CG81_9CHRO</name>
<evidence type="ECO:0000256" key="12">
    <source>
        <dbReference type="HAMAP-Rule" id="MF_01417"/>
    </source>
</evidence>
<evidence type="ECO:0000259" key="15">
    <source>
        <dbReference type="Pfam" id="PF02784"/>
    </source>
</evidence>
<evidence type="ECO:0000256" key="10">
    <source>
        <dbReference type="ARBA" id="ARBA00023115"/>
    </source>
</evidence>
<feature type="binding site" evidence="12">
    <location>
        <begin position="283"/>
        <end position="293"/>
    </location>
    <ligand>
        <name>substrate</name>
    </ligand>
</feature>
<keyword evidence="9 12" id="KW-0745">Spermidine biosynthesis</keyword>
<dbReference type="InterPro" id="IPR029066">
    <property type="entry name" value="PLP-binding_barrel"/>
</dbReference>
<comment type="pathway">
    <text evidence="12">Amine and polyamine biosynthesis; agmatine biosynthesis; agmatine from L-arginine: step 1/1.</text>
</comment>
<dbReference type="PIRSF" id="PIRSF001336">
    <property type="entry name" value="Arg_decrbxlase"/>
    <property type="match status" value="1"/>
</dbReference>
<keyword evidence="8 12" id="KW-0663">Pyridoxal phosphate</keyword>
<dbReference type="HAMAP" id="MF_01417">
    <property type="entry name" value="SpeA"/>
    <property type="match status" value="1"/>
</dbReference>
<dbReference type="NCBIfam" id="TIGR01273">
    <property type="entry name" value="speA"/>
    <property type="match status" value="1"/>
</dbReference>
<dbReference type="GO" id="GO:0008295">
    <property type="term" value="P:spermidine biosynthetic process"/>
    <property type="evidence" value="ECO:0007669"/>
    <property type="project" value="UniProtKB-UniRule"/>
</dbReference>